<dbReference type="GO" id="GO:0016878">
    <property type="term" value="F:acid-thiol ligase activity"/>
    <property type="evidence" value="ECO:0007669"/>
    <property type="project" value="UniProtKB-ARBA"/>
</dbReference>
<dbReference type="InterPro" id="IPR042099">
    <property type="entry name" value="ANL_N_sf"/>
</dbReference>
<name>A0AA86M467_9ENTR</name>
<sequence length="453" mass="51108">MTPTLPLAQWLDAPRANDTPVAWLHDRTWTLGELRFDVAQLVEILRQHDGARWALCFENSYLFIVALLATLHAGKTPVIPGHCREPLLEEQRALFDGLLSDKPLHWCGTALVVTSYGESVVDFPPLPAIASDAFVELFTSGSTGQPRRIVKPVACLDREARLLADRFAGRLAGCRVVASVVPQHLYGLTFRIMLPMALGLPLHAAMLYYAEQLAALDHQHRYAFISSPAFLKRLDVRLTPPPLAMIFSAGGKLPWADVMQTADWTHVWPDEIYGSTETGILGWRHRQQDDMPWQPFAGIQFVAQGEAFRAISPLIPDKNGLLLDDVIHFFADGSFHLAGRRGRVVKIEEKRISLCEIEQRVLELNGVRDAAALAITRHGRQAVGVLLVLDEAFRQQWQQRGGKSQELSWRRALRPWLEPVAVPRYWRIIDEIPVNSMNKRVYAQLQELFHETP</sequence>
<proteinExistence type="predicted"/>
<organism evidence="1 2">
    <name type="scientific">Enterobacter kobei</name>
    <dbReference type="NCBI Taxonomy" id="208224"/>
    <lineage>
        <taxon>Bacteria</taxon>
        <taxon>Pseudomonadati</taxon>
        <taxon>Pseudomonadota</taxon>
        <taxon>Gammaproteobacteria</taxon>
        <taxon>Enterobacterales</taxon>
        <taxon>Enterobacteriaceae</taxon>
        <taxon>Enterobacter</taxon>
        <taxon>Enterobacter cloacae complex</taxon>
    </lineage>
</organism>
<dbReference type="AlphaFoldDB" id="A0AA86M467"/>
<dbReference type="RefSeq" id="WP_088221046.1">
    <property type="nucleotide sequence ID" value="NZ_AP024590.1"/>
</dbReference>
<dbReference type="EMBL" id="AP024590">
    <property type="protein sequence ID" value="BCU53655.1"/>
    <property type="molecule type" value="Genomic_DNA"/>
</dbReference>
<accession>A0AA86M467</accession>
<dbReference type="SUPFAM" id="SSF56801">
    <property type="entry name" value="Acetyl-CoA synthetase-like"/>
    <property type="match status" value="1"/>
</dbReference>
<dbReference type="PANTHER" id="PTHR43767">
    <property type="entry name" value="LONG-CHAIN-FATTY-ACID--COA LIGASE"/>
    <property type="match status" value="1"/>
</dbReference>
<dbReference type="Gene3D" id="3.40.50.12780">
    <property type="entry name" value="N-terminal domain of ligase-like"/>
    <property type="match status" value="1"/>
</dbReference>
<gene>
    <name evidence="1" type="ORF">ENKO_02490</name>
</gene>
<dbReference type="Gene3D" id="3.30.300.30">
    <property type="match status" value="1"/>
</dbReference>
<evidence type="ECO:0000313" key="1">
    <source>
        <dbReference type="EMBL" id="BCU53655.1"/>
    </source>
</evidence>
<protein>
    <submittedName>
        <fullName evidence="1">AMP-dependent synthetase</fullName>
    </submittedName>
</protein>
<evidence type="ECO:0000313" key="2">
    <source>
        <dbReference type="Proteomes" id="UP000682928"/>
    </source>
</evidence>
<dbReference type="InterPro" id="IPR045851">
    <property type="entry name" value="AMP-bd_C_sf"/>
</dbReference>
<dbReference type="Proteomes" id="UP000682928">
    <property type="component" value="Chromosome"/>
</dbReference>
<dbReference type="PANTHER" id="PTHR43767:SF1">
    <property type="entry name" value="NONRIBOSOMAL PEPTIDE SYNTHASE PES1 (EUROFUNG)-RELATED"/>
    <property type="match status" value="1"/>
</dbReference>
<dbReference type="InterPro" id="IPR050237">
    <property type="entry name" value="ATP-dep_AMP-bd_enzyme"/>
</dbReference>
<reference evidence="1" key="1">
    <citation type="submission" date="2021-04" db="EMBL/GenBank/DDBJ databases">
        <title>Difference and commonality of drug resistance evolution in various bacteria. and drug sensitivity profiles.</title>
        <authorList>
            <person name="Maeda T."/>
            <person name="Shibai A."/>
            <person name="Kawada K."/>
            <person name="Kotani H."/>
            <person name="Tarusawa Y."/>
            <person name="Tanabe K."/>
            <person name="Furusawa C."/>
        </authorList>
    </citation>
    <scope>NUCLEOTIDE SEQUENCE</scope>
    <source>
        <strain evidence="1">JCM 8580</strain>
    </source>
</reference>